<gene>
    <name evidence="1" type="ORF">EDD59_11630</name>
</gene>
<dbReference type="InterPro" id="IPR043740">
    <property type="entry name" value="DUF5685"/>
</dbReference>
<comment type="caution">
    <text evidence="1">The sequence shown here is derived from an EMBL/GenBank/DDBJ whole genome shotgun (WGS) entry which is preliminary data.</text>
</comment>
<dbReference type="Pfam" id="PF18937">
    <property type="entry name" value="DUF5685"/>
    <property type="match status" value="1"/>
</dbReference>
<dbReference type="Proteomes" id="UP000295726">
    <property type="component" value="Unassembled WGS sequence"/>
</dbReference>
<evidence type="ECO:0000313" key="1">
    <source>
        <dbReference type="EMBL" id="TCS77549.1"/>
    </source>
</evidence>
<sequence>MFGTIMIQRKTLSKESNVRYGESYCGLCHTLLEDYGAVGQRTLTYDMTFLSILLGGIYNLPEEKGKEKCTVHPFKTHKYIVNEAAGYAADMNIFLTYYQALDDWNDDKNKSAFKKSKDLKPFLTDIRTKWPRQTKAVEEGLKTLGKMEADNELNPDLPTNCFGKILGEVFAWRDDDYRDILFKMGEGLGKFIYLLDAVNDFKEDLKKQRYNPLVAQMHMDYQMVLTAILSEVTDVLDKIHVYKDKDIIENVLYAGIWQTYIKD</sequence>
<reference evidence="1 2" key="1">
    <citation type="submission" date="2019-03" db="EMBL/GenBank/DDBJ databases">
        <title>Genomic Encyclopedia of Type Strains, Phase IV (KMG-IV): sequencing the most valuable type-strain genomes for metagenomic binning, comparative biology and taxonomic classification.</title>
        <authorList>
            <person name="Goeker M."/>
        </authorList>
    </citation>
    <scope>NUCLEOTIDE SEQUENCE [LARGE SCALE GENOMIC DNA]</scope>
    <source>
        <strain evidence="1 2">DSM 29489</strain>
    </source>
</reference>
<organism evidence="1 2">
    <name type="scientific">Muricomes intestini</name>
    <dbReference type="NCBI Taxonomy" id="1796634"/>
    <lineage>
        <taxon>Bacteria</taxon>
        <taxon>Bacillati</taxon>
        <taxon>Bacillota</taxon>
        <taxon>Clostridia</taxon>
        <taxon>Lachnospirales</taxon>
        <taxon>Lachnospiraceae</taxon>
        <taxon>Muricomes</taxon>
    </lineage>
</organism>
<dbReference type="RefSeq" id="WP_132382031.1">
    <property type="nucleotide sequence ID" value="NZ_DAIQXH010000176.1"/>
</dbReference>
<keyword evidence="2" id="KW-1185">Reference proteome</keyword>
<dbReference type="AlphaFoldDB" id="A0A4R3K461"/>
<dbReference type="OrthoDB" id="1722540at2"/>
<dbReference type="EMBL" id="SLZZ01000016">
    <property type="protein sequence ID" value="TCS77549.1"/>
    <property type="molecule type" value="Genomic_DNA"/>
</dbReference>
<protein>
    <submittedName>
        <fullName evidence="1">Uncharacterized protein</fullName>
    </submittedName>
</protein>
<accession>A0A4R3K461</accession>
<name>A0A4R3K461_9FIRM</name>
<evidence type="ECO:0000313" key="2">
    <source>
        <dbReference type="Proteomes" id="UP000295726"/>
    </source>
</evidence>
<proteinExistence type="predicted"/>